<proteinExistence type="inferred from homology"/>
<reference evidence="3 4" key="1">
    <citation type="journal article" date="2021" name="Syst. Appl. Microbiol.">
        <title>Persephonella atlantica sp. nov.: How to adapt to physico-chemical gradients in high temperature hydrothermal habitats.</title>
        <authorList>
            <person name="Francois D.X."/>
            <person name="Godfroy A."/>
            <person name="Mathien C."/>
            <person name="Aube J."/>
            <person name="Cathalot C."/>
            <person name="Lesongeur F."/>
            <person name="L'Haridon S."/>
            <person name="Philippon X."/>
            <person name="Roussel E.G."/>
        </authorList>
    </citation>
    <scope>NUCLEOTIDE SEQUENCE [LARGE SCALE GENOMIC DNA]</scope>
    <source>
        <strain evidence="3 4">MO1340</strain>
    </source>
</reference>
<dbReference type="PANTHER" id="PTHR43000">
    <property type="entry name" value="DTDP-D-GLUCOSE 4,6-DEHYDRATASE-RELATED"/>
    <property type="match status" value="1"/>
</dbReference>
<feature type="domain" description="NAD-dependent epimerase/dehydratase" evidence="2">
    <location>
        <begin position="3"/>
        <end position="244"/>
    </location>
</feature>
<comment type="similarity">
    <text evidence="1">Belongs to the NAD(P)-dependent epimerase/dehydratase family.</text>
</comment>
<comment type="caution">
    <text evidence="3">The sequence shown here is derived from an EMBL/GenBank/DDBJ whole genome shotgun (WGS) entry which is preliminary data.</text>
</comment>
<evidence type="ECO:0000256" key="1">
    <source>
        <dbReference type="ARBA" id="ARBA00007637"/>
    </source>
</evidence>
<dbReference type="InterPro" id="IPR036291">
    <property type="entry name" value="NAD(P)-bd_dom_sf"/>
</dbReference>
<dbReference type="RefSeq" id="WP_200673707.1">
    <property type="nucleotide sequence ID" value="NZ_JAACYA010000001.1"/>
</dbReference>
<sequence>MSILITGGAGFIGSHLVEELIKRDEEIVVLDDLSSGKIENIPESDKVIFIEGSITDRKLLRELFSFYNFSSVFHLAAVPSVVKSVENPVETHHVNCDGTIYLLEEIKSTDAVFVFASSAAVYGDYLKNPKKEDMPVNPLTPYAVDKYASERYTLNSYTLYGTKSVALRFFNVYGERQDPSSPYSGVISIFIDRIKRFMKGEKTEIIIYGDGKQTRDFIYVKDVVKAMLLVYKNEKAYGNVFNVGTGSSASLLELLEILKDITGKIPPVKFAPERKGDIKHSCADISKIEEIGFRPDYSLKEGLKKLLKYEEII</sequence>
<dbReference type="Gene3D" id="3.40.50.720">
    <property type="entry name" value="NAD(P)-binding Rossmann-like Domain"/>
    <property type="match status" value="1"/>
</dbReference>
<protein>
    <submittedName>
        <fullName evidence="3">NAD-dependent epimerase/dehydratase family protein</fullName>
    </submittedName>
</protein>
<dbReference type="InterPro" id="IPR001509">
    <property type="entry name" value="Epimerase_deHydtase"/>
</dbReference>
<dbReference type="Pfam" id="PF01370">
    <property type="entry name" value="Epimerase"/>
    <property type="match status" value="1"/>
</dbReference>
<evidence type="ECO:0000313" key="4">
    <source>
        <dbReference type="Proteomes" id="UP000772812"/>
    </source>
</evidence>
<gene>
    <name evidence="3" type="ORF">GWK41_04515</name>
</gene>
<dbReference type="EMBL" id="JAACYA010000001">
    <property type="protein sequence ID" value="MBK3332329.1"/>
    <property type="molecule type" value="Genomic_DNA"/>
</dbReference>
<dbReference type="SUPFAM" id="SSF51735">
    <property type="entry name" value="NAD(P)-binding Rossmann-fold domains"/>
    <property type="match status" value="1"/>
</dbReference>
<name>A0ABS1GHC8_9AQUI</name>
<evidence type="ECO:0000259" key="2">
    <source>
        <dbReference type="Pfam" id="PF01370"/>
    </source>
</evidence>
<evidence type="ECO:0000313" key="3">
    <source>
        <dbReference type="EMBL" id="MBK3332329.1"/>
    </source>
</evidence>
<keyword evidence="4" id="KW-1185">Reference proteome</keyword>
<accession>A0ABS1GHC8</accession>
<organism evidence="3 4">
    <name type="scientific">Persephonella atlantica</name>
    <dbReference type="NCBI Taxonomy" id="2699429"/>
    <lineage>
        <taxon>Bacteria</taxon>
        <taxon>Pseudomonadati</taxon>
        <taxon>Aquificota</taxon>
        <taxon>Aquificia</taxon>
        <taxon>Aquificales</taxon>
        <taxon>Hydrogenothermaceae</taxon>
        <taxon>Persephonella</taxon>
    </lineage>
</organism>
<dbReference type="Proteomes" id="UP000772812">
    <property type="component" value="Unassembled WGS sequence"/>
</dbReference>